<dbReference type="RefSeq" id="WP_138645303.1">
    <property type="nucleotide sequence ID" value="NZ_VCKW01000051.1"/>
</dbReference>
<dbReference type="OrthoDB" id="10011480at2"/>
<reference evidence="1 2" key="1">
    <citation type="submission" date="2019-05" db="EMBL/GenBank/DDBJ databases">
        <title>Draft genome sequence of Actinomadura sp. 14C53.</title>
        <authorList>
            <person name="Saricaoglu S."/>
            <person name="Isik K."/>
        </authorList>
    </citation>
    <scope>NUCLEOTIDE SEQUENCE [LARGE SCALE GENOMIC DNA]</scope>
    <source>
        <strain evidence="1 2">14C53</strain>
    </source>
</reference>
<sequence length="250" mass="27672">MRRQLDLLRVQRIMDQRHLDPNMVADRTRLPLNQGGPAWSNLADLFGVSAGQLVRLAEVLEVAVDELLTPPLDAWAVEQQGQDRDFPSLDADALHAVLVQFGSLSDHALCRVFNWTPQRLEDTITVLARRLGDKGVTPVRQGDRVILEPAFEALPSDAQWRVTDLADDSVTLAEEHAPYLVTAVRAHALGPYPGPPMVPRPVIDTLARQGAARPPDAHAPPGRPARLFPHDDLMFALRLHQTPPDRVRAP</sequence>
<dbReference type="EMBL" id="VCKW01000051">
    <property type="protein sequence ID" value="TMR02400.1"/>
    <property type="molecule type" value="Genomic_DNA"/>
</dbReference>
<accession>A0A5C4JE45</accession>
<name>A0A5C4JE45_9ACTN</name>
<dbReference type="Proteomes" id="UP000309174">
    <property type="component" value="Unassembled WGS sequence"/>
</dbReference>
<evidence type="ECO:0000313" key="1">
    <source>
        <dbReference type="EMBL" id="TMR02400.1"/>
    </source>
</evidence>
<gene>
    <name evidence="1" type="ORF">ETD83_12710</name>
</gene>
<comment type="caution">
    <text evidence="1">The sequence shown here is derived from an EMBL/GenBank/DDBJ whole genome shotgun (WGS) entry which is preliminary data.</text>
</comment>
<proteinExistence type="predicted"/>
<organism evidence="1 2">
    <name type="scientific">Actinomadura soli</name>
    <dbReference type="NCBI Taxonomy" id="2508997"/>
    <lineage>
        <taxon>Bacteria</taxon>
        <taxon>Bacillati</taxon>
        <taxon>Actinomycetota</taxon>
        <taxon>Actinomycetes</taxon>
        <taxon>Streptosporangiales</taxon>
        <taxon>Thermomonosporaceae</taxon>
        <taxon>Actinomadura</taxon>
    </lineage>
</organism>
<dbReference type="AlphaFoldDB" id="A0A5C4JE45"/>
<protein>
    <submittedName>
        <fullName evidence="1">Uncharacterized protein</fullName>
    </submittedName>
</protein>
<evidence type="ECO:0000313" key="2">
    <source>
        <dbReference type="Proteomes" id="UP000309174"/>
    </source>
</evidence>
<keyword evidence="2" id="KW-1185">Reference proteome</keyword>